<dbReference type="OMA" id="SASVPHH"/>
<feature type="region of interest" description="Disordered" evidence="1">
    <location>
        <begin position="200"/>
        <end position="595"/>
    </location>
</feature>
<dbReference type="AlphaFoldDB" id="A0A669P0E9"/>
<protein>
    <submittedName>
        <fullName evidence="2">Breast carcinoma amplified sequence 1</fullName>
    </submittedName>
</protein>
<evidence type="ECO:0000313" key="2">
    <source>
        <dbReference type="Ensembl" id="ENSPCLP00000000280.1"/>
    </source>
</evidence>
<dbReference type="InterPro" id="IPR000548">
    <property type="entry name" value="Myelin_BP"/>
</dbReference>
<feature type="compositionally biased region" description="Basic and acidic residues" evidence="1">
    <location>
        <begin position="582"/>
        <end position="595"/>
    </location>
</feature>
<feature type="compositionally biased region" description="Basic and acidic residues" evidence="1">
    <location>
        <begin position="415"/>
        <end position="424"/>
    </location>
</feature>
<feature type="compositionally biased region" description="Basic and acidic residues" evidence="1">
    <location>
        <begin position="241"/>
        <end position="256"/>
    </location>
</feature>
<keyword evidence="3" id="KW-1185">Reference proteome</keyword>
<evidence type="ECO:0000313" key="3">
    <source>
        <dbReference type="Proteomes" id="UP000472261"/>
    </source>
</evidence>
<feature type="region of interest" description="Disordered" evidence="1">
    <location>
        <begin position="41"/>
        <end position="72"/>
    </location>
</feature>
<feature type="compositionally biased region" description="Low complexity" evidence="1">
    <location>
        <begin position="158"/>
        <end position="170"/>
    </location>
</feature>
<dbReference type="GO" id="GO:0042552">
    <property type="term" value="P:myelination"/>
    <property type="evidence" value="ECO:0007669"/>
    <property type="project" value="TreeGrafter"/>
</dbReference>
<gene>
    <name evidence="2" type="primary">BCAS1</name>
</gene>
<dbReference type="Pfam" id="PF01669">
    <property type="entry name" value="Myelin_MBP"/>
    <property type="match status" value="1"/>
</dbReference>
<feature type="compositionally biased region" description="Polar residues" evidence="1">
    <location>
        <begin position="362"/>
        <end position="398"/>
    </location>
</feature>
<feature type="compositionally biased region" description="Basic and acidic residues" evidence="1">
    <location>
        <begin position="555"/>
        <end position="572"/>
    </location>
</feature>
<feature type="compositionally biased region" description="Basic and acidic residues" evidence="1">
    <location>
        <begin position="439"/>
        <end position="482"/>
    </location>
</feature>
<dbReference type="InterPro" id="IPR026115">
    <property type="entry name" value="NABC1"/>
</dbReference>
<dbReference type="GO" id="GO:0019911">
    <property type="term" value="F:structural constituent of myelin sheath"/>
    <property type="evidence" value="ECO:0007669"/>
    <property type="project" value="InterPro"/>
</dbReference>
<dbReference type="Proteomes" id="UP000472261">
    <property type="component" value="Unplaced"/>
</dbReference>
<reference evidence="2" key="2">
    <citation type="submission" date="2025-09" db="UniProtKB">
        <authorList>
            <consortium name="Ensembl"/>
        </authorList>
    </citation>
    <scope>IDENTIFICATION</scope>
</reference>
<feature type="compositionally biased region" description="Low complexity" evidence="1">
    <location>
        <begin position="135"/>
        <end position="148"/>
    </location>
</feature>
<accession>A0A669P0E9</accession>
<feature type="compositionally biased region" description="Low complexity" evidence="1">
    <location>
        <begin position="399"/>
        <end position="414"/>
    </location>
</feature>
<evidence type="ECO:0000256" key="1">
    <source>
        <dbReference type="SAM" id="MobiDB-lite"/>
    </source>
</evidence>
<reference evidence="2" key="1">
    <citation type="submission" date="2025-08" db="UniProtKB">
        <authorList>
            <consortium name="Ensembl"/>
        </authorList>
    </citation>
    <scope>IDENTIFICATION</scope>
</reference>
<feature type="compositionally biased region" description="Basic and acidic residues" evidence="1">
    <location>
        <begin position="303"/>
        <end position="318"/>
    </location>
</feature>
<name>A0A669P0E9_PHACC</name>
<dbReference type="PANTHER" id="PTHR15016">
    <property type="entry name" value="BREAST CARCINOMA-AMPLIFIED SEQUENCE 1"/>
    <property type="match status" value="1"/>
</dbReference>
<sequence>MGNAGSAPEEVEGDHTCPVISYQALPESPATVKNGSAVFAQDHSPAMNGGVAVKESGARDNAAASSPKTKELSAAVVGREAAGSAASRALPSAKLRSVFAFSWSVPGRTEDPALDSSVGLAKLDVSSEAHGVNKAPSDSAASPAAAAPQHSTHKEPDQALPAAAPQLSSPTVPGTPEGEDAVVLKPKQVNFFDKIFKLEKGKERSQVQPGAQEGGQPLGAPDGHSTAQEAAGPQSASHSIPTEKEIDDCNQRDLRQDSAGVSGLPAGQPEKAEVKQDNTQAAAAVDNNPVMSFLKTLVSPSKAEARSEPEDKGSKAEQGRGGQPAPKTAESPTKGAKKKKAESPKLGHSTFSKLFRHKAVKETQQTTNTKISEQQPVTSVKSDKNVPSAQEPQTAKQNTKAPEPTAQQQAAATEAPREAAKEKGSSTPMPLSKLFWKKNASEEAEFAHSEKADASLEAVTPDKDERSPEVLEVKPRREESKTPKANLRKFFKLSGRGSGGPTPLAEEIVPSPGHQTLNSTERPVATAESEPVGQKSKESSKDKKPPAELSKQKGSKQETREQPDCREQHAAETDSIQSGGDAAKDPTSFKRMEKRQSFGGFFKGLGSKRMSDAEVQTDPVSILPAGKSKWLSSNAQGSSKRWSIL</sequence>
<feature type="compositionally biased region" description="Basic and acidic residues" evidence="1">
    <location>
        <begin position="535"/>
        <end position="546"/>
    </location>
</feature>
<feature type="region of interest" description="Disordered" evidence="1">
    <location>
        <begin position="129"/>
        <end position="183"/>
    </location>
</feature>
<dbReference type="Ensembl" id="ENSPCLT00000000373.1">
    <property type="protein sequence ID" value="ENSPCLP00000000280.1"/>
    <property type="gene ID" value="ENSPCLG00000000236.1"/>
</dbReference>
<organism evidence="2 3">
    <name type="scientific">Phasianus colchicus</name>
    <name type="common">Common pheasant</name>
    <dbReference type="NCBI Taxonomy" id="9054"/>
    <lineage>
        <taxon>Eukaryota</taxon>
        <taxon>Metazoa</taxon>
        <taxon>Chordata</taxon>
        <taxon>Craniata</taxon>
        <taxon>Vertebrata</taxon>
        <taxon>Euteleostomi</taxon>
        <taxon>Archelosauria</taxon>
        <taxon>Archosauria</taxon>
        <taxon>Dinosauria</taxon>
        <taxon>Saurischia</taxon>
        <taxon>Theropoda</taxon>
        <taxon>Coelurosauria</taxon>
        <taxon>Aves</taxon>
        <taxon>Neognathae</taxon>
        <taxon>Galloanserae</taxon>
        <taxon>Galliformes</taxon>
        <taxon>Phasianidae</taxon>
        <taxon>Phasianinae</taxon>
        <taxon>Phasianus</taxon>
    </lineage>
</organism>
<proteinExistence type="predicted"/>
<dbReference type="PANTHER" id="PTHR15016:SF6">
    <property type="entry name" value="BREAST CARCINOMA-AMPLIFIED SEQUENCE 1"/>
    <property type="match status" value="1"/>
</dbReference>